<dbReference type="Proteomes" id="UP001159363">
    <property type="component" value="Chromosome 6"/>
</dbReference>
<dbReference type="EMBL" id="JARBHB010000007">
    <property type="protein sequence ID" value="KAJ8878794.1"/>
    <property type="molecule type" value="Genomic_DNA"/>
</dbReference>
<protein>
    <submittedName>
        <fullName evidence="2">Uncharacterized protein</fullName>
    </submittedName>
</protein>
<comment type="caution">
    <text evidence="2">The sequence shown here is derived from an EMBL/GenBank/DDBJ whole genome shotgun (WGS) entry which is preliminary data.</text>
</comment>
<organism evidence="2 3">
    <name type="scientific">Dryococelus australis</name>
    <dbReference type="NCBI Taxonomy" id="614101"/>
    <lineage>
        <taxon>Eukaryota</taxon>
        <taxon>Metazoa</taxon>
        <taxon>Ecdysozoa</taxon>
        <taxon>Arthropoda</taxon>
        <taxon>Hexapoda</taxon>
        <taxon>Insecta</taxon>
        <taxon>Pterygota</taxon>
        <taxon>Neoptera</taxon>
        <taxon>Polyneoptera</taxon>
        <taxon>Phasmatodea</taxon>
        <taxon>Verophasmatodea</taxon>
        <taxon>Anareolatae</taxon>
        <taxon>Phasmatidae</taxon>
        <taxon>Eurycanthinae</taxon>
        <taxon>Dryococelus</taxon>
    </lineage>
</organism>
<sequence length="819" mass="91512">MLPRTNTGGPMGKAVKQPHTITLPPPNFLVGTIHSGRSRSPGRRHTHARPSDRNNLNLDSSLYRTDFHCSSVHLRRSKHHLRRRALLLVVIWGQCTATLPKYPRFCDFCRSRLEVAAQNEQHWRNAHRPSTTQDECNLPSLVHKDHEALDFYASVAISAASHRFLRCGRPGGAYDSYISTKRAWLSPACLASNLSLRLRFLLGRLQRNGQRRSSPGIAGTPGMKSSFANKCSLEASCENGIDRDRHAEPLPDFRMRESCLTMPLVLRIFSRISRFPRHLIPALFYTYLASPSSARDVHSNAPPHHRQLSDVSWRHPRSHSPGHFVPKVLCGVEVGTAIVRACAVSVHHCIATAVAVSSWKSDSSQMYASCIVGLAPRLAPVGGKTVPARSEDCILCRAWWRLIFGGRGIRKCARASPALQSRRGVEFRLEDPRRCSSRDRRIRVGSGRCHSLWSGAGMRGRGKREIPEKTRRPATSSGTIPSCEYPVARPGIEPDYTPRQIGVLRLGGDAALDAHASVGVSSVGREHGITPLRALSYTSFLNLASMRSLNRTATLGEKVTCFFDLRFRESQPVAQSVDAQPIRCAGGSGFESRHLSGTFKTRLPSVVTRVKEQNARVLRSQSKQEARQADGHLWVTRPHKPAKTAHSAGKCRLMPLVRRRSIFTSITYVGSQDLAFKSRSTLFTHSLIQRQEQGQYERALLNICSPECHSKEKRKGIMRRSGYVPKIKDRNSNALQFSFDHVRSPLRTQLRTKVQFSECFNLGHRLTWRDTAASDSAMASEGHVHQSAHPCPNTQIGIALKRTRVMTSENVREPHSRRS</sequence>
<evidence type="ECO:0000256" key="1">
    <source>
        <dbReference type="SAM" id="MobiDB-lite"/>
    </source>
</evidence>
<evidence type="ECO:0000313" key="3">
    <source>
        <dbReference type="Proteomes" id="UP001159363"/>
    </source>
</evidence>
<evidence type="ECO:0000313" key="2">
    <source>
        <dbReference type="EMBL" id="KAJ8878794.1"/>
    </source>
</evidence>
<feature type="region of interest" description="Disordered" evidence="1">
    <location>
        <begin position="457"/>
        <end position="480"/>
    </location>
</feature>
<name>A0ABQ9H3C6_9NEOP</name>
<feature type="compositionally biased region" description="Basic residues" evidence="1">
    <location>
        <begin position="36"/>
        <end position="48"/>
    </location>
</feature>
<gene>
    <name evidence="2" type="ORF">PR048_019380</name>
</gene>
<reference evidence="2 3" key="1">
    <citation type="submission" date="2023-02" db="EMBL/GenBank/DDBJ databases">
        <title>LHISI_Scaffold_Assembly.</title>
        <authorList>
            <person name="Stuart O.P."/>
            <person name="Cleave R."/>
            <person name="Magrath M.J.L."/>
            <person name="Mikheyev A.S."/>
        </authorList>
    </citation>
    <scope>NUCLEOTIDE SEQUENCE [LARGE SCALE GENOMIC DNA]</scope>
    <source>
        <strain evidence="2">Daus_M_001</strain>
        <tissue evidence="2">Leg muscle</tissue>
    </source>
</reference>
<feature type="region of interest" description="Disordered" evidence="1">
    <location>
        <begin position="34"/>
        <end position="56"/>
    </location>
</feature>
<accession>A0ABQ9H3C6</accession>
<feature type="region of interest" description="Disordered" evidence="1">
    <location>
        <begin position="1"/>
        <end position="22"/>
    </location>
</feature>
<proteinExistence type="predicted"/>
<keyword evidence="3" id="KW-1185">Reference proteome</keyword>